<dbReference type="AlphaFoldDB" id="A0A165EE34"/>
<feature type="transmembrane region" description="Helical" evidence="2">
    <location>
        <begin position="251"/>
        <end position="271"/>
    </location>
</feature>
<name>A0A165EE34_9APHY</name>
<feature type="compositionally biased region" description="Low complexity" evidence="1">
    <location>
        <begin position="678"/>
        <end position="689"/>
    </location>
</feature>
<feature type="compositionally biased region" description="Basic and acidic residues" evidence="1">
    <location>
        <begin position="706"/>
        <end position="735"/>
    </location>
</feature>
<keyword evidence="2" id="KW-1133">Transmembrane helix</keyword>
<dbReference type="OrthoDB" id="3267487at2759"/>
<gene>
    <name evidence="3" type="ORF">LAESUDRAFT_139295</name>
</gene>
<keyword evidence="2" id="KW-0812">Transmembrane</keyword>
<dbReference type="RefSeq" id="XP_040764580.1">
    <property type="nucleotide sequence ID" value="XM_040901318.1"/>
</dbReference>
<organism evidence="3 4">
    <name type="scientific">Laetiporus sulphureus 93-53</name>
    <dbReference type="NCBI Taxonomy" id="1314785"/>
    <lineage>
        <taxon>Eukaryota</taxon>
        <taxon>Fungi</taxon>
        <taxon>Dikarya</taxon>
        <taxon>Basidiomycota</taxon>
        <taxon>Agaricomycotina</taxon>
        <taxon>Agaricomycetes</taxon>
        <taxon>Polyporales</taxon>
        <taxon>Laetiporus</taxon>
    </lineage>
</organism>
<reference evidence="3 4" key="1">
    <citation type="journal article" date="2016" name="Mol. Biol. Evol.">
        <title>Comparative Genomics of Early-Diverging Mushroom-Forming Fungi Provides Insights into the Origins of Lignocellulose Decay Capabilities.</title>
        <authorList>
            <person name="Nagy L.G."/>
            <person name="Riley R."/>
            <person name="Tritt A."/>
            <person name="Adam C."/>
            <person name="Daum C."/>
            <person name="Floudas D."/>
            <person name="Sun H."/>
            <person name="Yadav J.S."/>
            <person name="Pangilinan J."/>
            <person name="Larsson K.H."/>
            <person name="Matsuura K."/>
            <person name="Barry K."/>
            <person name="Labutti K."/>
            <person name="Kuo R."/>
            <person name="Ohm R.A."/>
            <person name="Bhattacharya S.S."/>
            <person name="Shirouzu T."/>
            <person name="Yoshinaga Y."/>
            <person name="Martin F.M."/>
            <person name="Grigoriev I.V."/>
            <person name="Hibbett D.S."/>
        </authorList>
    </citation>
    <scope>NUCLEOTIDE SEQUENCE [LARGE SCALE GENOMIC DNA]</scope>
    <source>
        <strain evidence="3 4">93-53</strain>
    </source>
</reference>
<feature type="region of interest" description="Disordered" evidence="1">
    <location>
        <begin position="677"/>
        <end position="735"/>
    </location>
</feature>
<feature type="compositionally biased region" description="Polar residues" evidence="1">
    <location>
        <begin position="690"/>
        <end position="705"/>
    </location>
</feature>
<dbReference type="EMBL" id="KV427622">
    <property type="protein sequence ID" value="KZT06840.1"/>
    <property type="molecule type" value="Genomic_DNA"/>
</dbReference>
<sequence length="735" mass="81901">MALDVLRQLSAPGTPSLTLPPRRRLIKFIRRLASPFLPASRCRPPPELVVSLFLPMFPSSSSFFRLAMLTALLSAPRASTALSWSPHSPSLSSMPSASSAIELAYIAAASTPSARVVSVSALPEPSANAVYINLHADLVVSPYSRYCDAPMASFTPSYVPLNDGSLVTETYIAGLKVHKAWMLVAGALCAYFLRNTLTALSFLRRSRVKDKTLFYLLLASQFLGLMGAMAATIGDFDQSLDCTVIGAAKKIFMKVSCDIMITGILGIKAYRCLSNCRLILAFLSAVVVVMIALLVLEIMHYEGYRSVYGDCSGPHYSRWLSAMVMVVFAETAMICCCFLWAIWKSHRTQAEARLSVNVSEEAFCRPDTNDEKRSGDGINSRRGWWDYVPEAHMPSGNGKSTFGGIAQIIYSALRRLCGSDDYPPSIAYQRKSSLPGEFPIPHPARSSFRRGWYLGFGRSRRYDIPDSMLEPPPTTAWTIRRWIRGFSGVAMFRQMLRNELLYTTFFTAIFLAVAVIMLVGVSRRMLLGPEGWIVLDWFIVSAFTMHSFRRVVRRHEVEAILQHPAAWERMLRTETDCAEIFEKRARRSRPSREKPISHLHSRHREGIDPLDDLPASIMTSSELSYELPVSPYTIVPQMTLQPTRKTSAWSSLPSFDNPSPLNFSPRPFMWDSAVVLPSSPVKSDSSSESRMQATQSSTTPAGSQTPHDEIRLSLDLRTRTRTSNDSEKTAHHSVG</sequence>
<dbReference type="GeneID" id="63818350"/>
<evidence type="ECO:0000313" key="3">
    <source>
        <dbReference type="EMBL" id="KZT06840.1"/>
    </source>
</evidence>
<dbReference type="Proteomes" id="UP000076871">
    <property type="component" value="Unassembled WGS sequence"/>
</dbReference>
<feature type="transmembrane region" description="Helical" evidence="2">
    <location>
        <begin position="319"/>
        <end position="343"/>
    </location>
</feature>
<evidence type="ECO:0000313" key="4">
    <source>
        <dbReference type="Proteomes" id="UP000076871"/>
    </source>
</evidence>
<feature type="transmembrane region" description="Helical" evidence="2">
    <location>
        <begin position="180"/>
        <end position="200"/>
    </location>
</feature>
<evidence type="ECO:0000256" key="2">
    <source>
        <dbReference type="SAM" id="Phobius"/>
    </source>
</evidence>
<feature type="transmembrane region" description="Helical" evidence="2">
    <location>
        <begin position="278"/>
        <end position="299"/>
    </location>
</feature>
<feature type="transmembrane region" description="Helical" evidence="2">
    <location>
        <begin position="500"/>
        <end position="519"/>
    </location>
</feature>
<evidence type="ECO:0000256" key="1">
    <source>
        <dbReference type="SAM" id="MobiDB-lite"/>
    </source>
</evidence>
<keyword evidence="4" id="KW-1185">Reference proteome</keyword>
<dbReference type="InParanoid" id="A0A165EE34"/>
<protein>
    <submittedName>
        <fullName evidence="3">Uncharacterized protein</fullName>
    </submittedName>
</protein>
<keyword evidence="2" id="KW-0472">Membrane</keyword>
<proteinExistence type="predicted"/>
<feature type="transmembrane region" description="Helical" evidence="2">
    <location>
        <begin position="212"/>
        <end position="231"/>
    </location>
</feature>
<accession>A0A165EE34</accession>